<name>A0A9J6GV31_HAELO</name>
<proteinExistence type="predicted"/>
<evidence type="ECO:0000313" key="1">
    <source>
        <dbReference type="EMBL" id="KAH9378737.1"/>
    </source>
</evidence>
<sequence length="114" mass="13180">MVHWRSPISEVDVEEVKLRQRMGGRGEVVQVGETLYRGSRRPNKYRQLACGSVDRGRFRGPWVAGFVLMSTEEFRLLKVKRWDSDSLWRLIEPNVRPDTSVGTERSAGYLCVHC</sequence>
<dbReference type="OrthoDB" id="6508542at2759"/>
<evidence type="ECO:0000313" key="2">
    <source>
        <dbReference type="Proteomes" id="UP000821853"/>
    </source>
</evidence>
<organism evidence="1 2">
    <name type="scientific">Haemaphysalis longicornis</name>
    <name type="common">Bush tick</name>
    <dbReference type="NCBI Taxonomy" id="44386"/>
    <lineage>
        <taxon>Eukaryota</taxon>
        <taxon>Metazoa</taxon>
        <taxon>Ecdysozoa</taxon>
        <taxon>Arthropoda</taxon>
        <taxon>Chelicerata</taxon>
        <taxon>Arachnida</taxon>
        <taxon>Acari</taxon>
        <taxon>Parasitiformes</taxon>
        <taxon>Ixodida</taxon>
        <taxon>Ixodoidea</taxon>
        <taxon>Ixodidae</taxon>
        <taxon>Haemaphysalinae</taxon>
        <taxon>Haemaphysalis</taxon>
    </lineage>
</organism>
<dbReference type="Proteomes" id="UP000821853">
    <property type="component" value="Unassembled WGS sequence"/>
</dbReference>
<reference evidence="1 2" key="1">
    <citation type="journal article" date="2020" name="Cell">
        <title>Large-Scale Comparative Analyses of Tick Genomes Elucidate Their Genetic Diversity and Vector Capacities.</title>
        <authorList>
            <consortium name="Tick Genome and Microbiome Consortium (TIGMIC)"/>
            <person name="Jia N."/>
            <person name="Wang J."/>
            <person name="Shi W."/>
            <person name="Du L."/>
            <person name="Sun Y."/>
            <person name="Zhan W."/>
            <person name="Jiang J.F."/>
            <person name="Wang Q."/>
            <person name="Zhang B."/>
            <person name="Ji P."/>
            <person name="Bell-Sakyi L."/>
            <person name="Cui X.M."/>
            <person name="Yuan T.T."/>
            <person name="Jiang B.G."/>
            <person name="Yang W.F."/>
            <person name="Lam T.T."/>
            <person name="Chang Q.C."/>
            <person name="Ding S.J."/>
            <person name="Wang X.J."/>
            <person name="Zhu J.G."/>
            <person name="Ruan X.D."/>
            <person name="Zhao L."/>
            <person name="Wei J.T."/>
            <person name="Ye R.Z."/>
            <person name="Que T.C."/>
            <person name="Du C.H."/>
            <person name="Zhou Y.H."/>
            <person name="Cheng J.X."/>
            <person name="Dai P.F."/>
            <person name="Guo W.B."/>
            <person name="Han X.H."/>
            <person name="Huang E.J."/>
            <person name="Li L.F."/>
            <person name="Wei W."/>
            <person name="Gao Y.C."/>
            <person name="Liu J.Z."/>
            <person name="Shao H.Z."/>
            <person name="Wang X."/>
            <person name="Wang C.C."/>
            <person name="Yang T.C."/>
            <person name="Huo Q.B."/>
            <person name="Li W."/>
            <person name="Chen H.Y."/>
            <person name="Chen S.E."/>
            <person name="Zhou L.G."/>
            <person name="Ni X.B."/>
            <person name="Tian J.H."/>
            <person name="Sheng Y."/>
            <person name="Liu T."/>
            <person name="Pan Y.S."/>
            <person name="Xia L.Y."/>
            <person name="Li J."/>
            <person name="Zhao F."/>
            <person name="Cao W.C."/>
        </authorList>
    </citation>
    <scope>NUCLEOTIDE SEQUENCE [LARGE SCALE GENOMIC DNA]</scope>
    <source>
        <strain evidence="1">HaeL-2018</strain>
    </source>
</reference>
<keyword evidence="2" id="KW-1185">Reference proteome</keyword>
<dbReference type="VEuPathDB" id="VectorBase:HLOH_052152"/>
<comment type="caution">
    <text evidence="1">The sequence shown here is derived from an EMBL/GenBank/DDBJ whole genome shotgun (WGS) entry which is preliminary data.</text>
</comment>
<gene>
    <name evidence="1" type="ORF">HPB48_020572</name>
</gene>
<dbReference type="AlphaFoldDB" id="A0A9J6GV31"/>
<accession>A0A9J6GV31</accession>
<protein>
    <submittedName>
        <fullName evidence="1">Uncharacterized protein</fullName>
    </submittedName>
</protein>
<dbReference type="EMBL" id="JABSTR010000009">
    <property type="protein sequence ID" value="KAH9378737.1"/>
    <property type="molecule type" value="Genomic_DNA"/>
</dbReference>